<dbReference type="EMBL" id="NIVC01002450">
    <property type="protein sequence ID" value="PAA57737.1"/>
    <property type="molecule type" value="Genomic_DNA"/>
</dbReference>
<name>A0A267EA39_9PLAT</name>
<dbReference type="InterPro" id="IPR015943">
    <property type="entry name" value="WD40/YVTN_repeat-like_dom_sf"/>
</dbReference>
<evidence type="ECO:0000313" key="5">
    <source>
        <dbReference type="EMBL" id="PAA57737.1"/>
    </source>
</evidence>
<dbReference type="Gene3D" id="2.130.10.10">
    <property type="entry name" value="YVTN repeat-like/Quinoprotein amine dehydrogenase"/>
    <property type="match status" value="1"/>
</dbReference>
<dbReference type="SUPFAM" id="SSF101908">
    <property type="entry name" value="Putative isomerase YbhE"/>
    <property type="match status" value="1"/>
</dbReference>
<dbReference type="InterPro" id="IPR057588">
    <property type="entry name" value="NWD1/2-like_WH"/>
</dbReference>
<sequence>MEQGFVQLCSGRLPLSSLPTVSPRSITFCIISAFSDFEKEREVLRNEAYPRLYEYFRNTYGLQFRGVDIKLGLEKVNYDELDYWDLFHDIKRKFAFASHDSVPVILLGQKFGLPLLPRRLPSRAFELIRATLRAHRNPLTAQYHILDSWYRRDENAECPDGDTEHVLLPASRQLPDIVGEDPEAKASALAEWKFTARLLANLFKIGVGICLREGTMDDQTAFEILTFELDAGISHLLSHSDLTQFRPVVFERDIIDLKNYLNEPKADLYTDVELDEENDRFLIDKSLADLLQELNDRLTTYASVDRQFSVLWRFPDGIDKRLHEEYLGDFCEAFIEAAKTAVESRLAGKQMHADSEVVRVFDDAWTSLEHCRLLAPFSLRQEATIEAVVEYCVDFSARQNYTYLLLGGQNTGKMPAIAQAFIEIQQRLCESPVGVLIPRVVMFERRLSDLTASLFNQIRTCCRLDTGGVVATGAGANSAEQTAPPPRNLQELVDRLSGAGPVVLLIAGAERLVDDAGDRLPPQSLVPAPRGPPSNVKLVLTALDEAGGSVLSLAGPHLRVLHIGPQTADAYREFARHYLAERSRRLTAEQWRWAEQRLAGLESMFHASLLCDRLARLASGDDPADLPASSGLADLLDAEFDRLEAKFGRIAVSHAFAYVSLSGGGLTDIEVKDLLSLDDAVLDEMLVPIEDGVRQFPSSVWLLMKQEVRLLIHEASFDGYFVNYWANGDVESAVAARYLSSDDLRKSLHFTMADYFLGTWHGVSKPVSTVSSADDVSSADRLMPTQKLMYSIEGETGGSVTSGGGQQGSFYNERKFRQLPRHLFLSDRVPELNNLVLFSYDWLYYKSAALGLEETLRDFQLVPSNTEVSLVEETIRKAFDILGDNLNNLAAELSGSLVLYSHEYKNIKNLVRQADVRGCQHNIFVPCYSYAKLPGSALQSTVECPSNLQSMHLSSETATLYVKLKDDVSLYKYDLERGTMLGEARTSSGELHLSADERYAVMVDDRKRSHLKVHLCSDGSFVGHILPLNWIDTMPFEEKSMFRITKVRVARRLVACIVASRMSSVIIADLATCQPIHVFKPDRRAALCDITPDERFIFTNNGEQVLVFEIGNGVQTSVVDLLAVPKRLMFTRDGSRAFIMCEGEQKVVILYMDAKGAIEMSFKIMFENSLGDDRLQDMRVSQAEQLLLVRAEKNVLVYEFGRDAIVAHIRRPPEIPAEFKMPNANYERINFSEADFAFGDRVVITSIFRDVLVWEVEQGRPLVMLHAPTGILTRLLVDQTRSLVVGFIEHSREIHLWSLQGAFTDGTAVDSLTAPIRAVRSARRRPRAVACCDNSDEMGVVDLDTGYLTDLYSHEGVVVDCAISSCGDYAVASVVQRNPNTTNIVWSLSERRILAEFGNVPGHLLPCRHSSDVYIVDQAEVAFKQPFGITRLALGDGAVRPEACGESASIPHLLGRPFLTGNDRLIVCLTARDLDCARAYYIETCLFTWNTGTGQTRLIGPSMLSAFGLVRRILAVQPCLAGSDEGGSDVVVVYTEEEEALDSVRSPDQRRFTQSVMIIDVETLTLRCLAPNLLPAGTDPDRLSFSRSGEYCVDADNYLYSVAAGLPLRRAAPAGFQFRCFALADSLMLFSRGRRVRAYRVPECAPAGELDAHHEVRAVEARSDGSVLVACQSGNIFAYRLVDSPSERAALEAVQAIRSRELLDPERTRSWDRLIGSSPATSDGGGGDGGGDYSRPASKAAAANRKRGIGDSADFGSGQGADEYRRSKSETDAVELNRARSCSVM</sequence>
<evidence type="ECO:0000256" key="2">
    <source>
        <dbReference type="ARBA" id="ARBA00022737"/>
    </source>
</evidence>
<dbReference type="STRING" id="282301.A0A267EA39"/>
<dbReference type="Pfam" id="PF25469">
    <property type="entry name" value="WHD_NWD1"/>
    <property type="match status" value="1"/>
</dbReference>
<feature type="domain" description="NWD1/2-like winged helix-turn-helix" evidence="4">
    <location>
        <begin position="630"/>
        <end position="742"/>
    </location>
</feature>
<evidence type="ECO:0000259" key="4">
    <source>
        <dbReference type="Pfam" id="PF25469"/>
    </source>
</evidence>
<gene>
    <name evidence="5" type="ORF">BOX15_Mlig033440g1</name>
</gene>
<reference evidence="5 6" key="1">
    <citation type="submission" date="2017-06" db="EMBL/GenBank/DDBJ databases">
        <title>A platform for efficient transgenesis in Macrostomum lignano, a flatworm model organism for stem cell research.</title>
        <authorList>
            <person name="Berezikov E."/>
        </authorList>
    </citation>
    <scope>NUCLEOTIDE SEQUENCE [LARGE SCALE GENOMIC DNA]</scope>
    <source>
        <strain evidence="5">DV1</strain>
        <tissue evidence="5">Whole organism</tissue>
    </source>
</reference>
<dbReference type="PANTHER" id="PTHR19871">
    <property type="entry name" value="BETA TRANSDUCIN-RELATED PROTEIN"/>
    <property type="match status" value="1"/>
</dbReference>
<keyword evidence="6" id="KW-1185">Reference proteome</keyword>
<organism evidence="5 6">
    <name type="scientific">Macrostomum lignano</name>
    <dbReference type="NCBI Taxonomy" id="282301"/>
    <lineage>
        <taxon>Eukaryota</taxon>
        <taxon>Metazoa</taxon>
        <taxon>Spiralia</taxon>
        <taxon>Lophotrochozoa</taxon>
        <taxon>Platyhelminthes</taxon>
        <taxon>Rhabditophora</taxon>
        <taxon>Macrostomorpha</taxon>
        <taxon>Macrostomida</taxon>
        <taxon>Macrostomidae</taxon>
        <taxon>Macrostomum</taxon>
    </lineage>
</organism>
<protein>
    <recommendedName>
        <fullName evidence="4">NWD1/2-like winged helix-turn-helix domain-containing protein</fullName>
    </recommendedName>
</protein>
<dbReference type="SUPFAM" id="SSF82171">
    <property type="entry name" value="DPP6 N-terminal domain-like"/>
    <property type="match status" value="1"/>
</dbReference>
<comment type="caution">
    <text evidence="5">The sequence shown here is derived from an EMBL/GenBank/DDBJ whole genome shotgun (WGS) entry which is preliminary data.</text>
</comment>
<proteinExistence type="predicted"/>
<feature type="compositionally biased region" description="Basic and acidic residues" evidence="3">
    <location>
        <begin position="1762"/>
        <end position="1778"/>
    </location>
</feature>
<dbReference type="Proteomes" id="UP000215902">
    <property type="component" value="Unassembled WGS sequence"/>
</dbReference>
<dbReference type="OrthoDB" id="2325716at2759"/>
<dbReference type="PANTHER" id="PTHR19871:SF14">
    <property type="entry name" value="DUF4062 DOMAIN-CONTAINING PROTEIN"/>
    <property type="match status" value="1"/>
</dbReference>
<feature type="compositionally biased region" description="Gly residues" evidence="3">
    <location>
        <begin position="1723"/>
        <end position="1732"/>
    </location>
</feature>
<evidence type="ECO:0000256" key="1">
    <source>
        <dbReference type="ARBA" id="ARBA00022574"/>
    </source>
</evidence>
<feature type="region of interest" description="Disordered" evidence="3">
    <location>
        <begin position="1710"/>
        <end position="1785"/>
    </location>
</feature>
<evidence type="ECO:0000313" key="6">
    <source>
        <dbReference type="Proteomes" id="UP000215902"/>
    </source>
</evidence>
<accession>A0A267EA39</accession>
<keyword evidence="1" id="KW-0853">WD repeat</keyword>
<dbReference type="InterPro" id="IPR052752">
    <property type="entry name" value="NACHT-WD_repeat"/>
</dbReference>
<evidence type="ECO:0000256" key="3">
    <source>
        <dbReference type="SAM" id="MobiDB-lite"/>
    </source>
</evidence>
<keyword evidence="2" id="KW-0677">Repeat</keyword>